<evidence type="ECO:0000313" key="3">
    <source>
        <dbReference type="Proteomes" id="UP000219813"/>
    </source>
</evidence>
<accession>A0A1D3JIB2</accession>
<dbReference type="Proteomes" id="UP000219813">
    <property type="component" value="Chromosome 3"/>
</dbReference>
<protein>
    <submittedName>
        <fullName evidence="2">Sporozoite invasion-associated protein 1, putative</fullName>
    </submittedName>
</protein>
<reference evidence="2 3" key="1">
    <citation type="submission" date="2016-06" db="EMBL/GenBank/DDBJ databases">
        <authorList>
            <consortium name="Pathogen Informatics"/>
        </authorList>
    </citation>
    <scope>NUCLEOTIDE SEQUENCE [LARGE SCALE GENOMIC DNA]</scope>
</reference>
<keyword evidence="3" id="KW-1185">Reference proteome</keyword>
<dbReference type="VEuPathDB" id="PlasmoDB:PmUG01_03018600"/>
<organism evidence="2 3">
    <name type="scientific">Plasmodium malariae</name>
    <dbReference type="NCBI Taxonomy" id="5858"/>
    <lineage>
        <taxon>Eukaryota</taxon>
        <taxon>Sar</taxon>
        <taxon>Alveolata</taxon>
        <taxon>Apicomplexa</taxon>
        <taxon>Aconoidasida</taxon>
        <taxon>Haemosporida</taxon>
        <taxon>Plasmodiidae</taxon>
        <taxon>Plasmodium</taxon>
        <taxon>Plasmodium (Plasmodium)</taxon>
    </lineage>
</organism>
<feature type="chain" id="PRO_5008915774" evidence="1">
    <location>
        <begin position="23"/>
        <end position="988"/>
    </location>
</feature>
<dbReference type="GO" id="GO:0008237">
    <property type="term" value="F:metallopeptidase activity"/>
    <property type="evidence" value="ECO:0007669"/>
    <property type="project" value="InterPro"/>
</dbReference>
<dbReference type="InterPro" id="IPR024079">
    <property type="entry name" value="MetalloPept_cat_dom_sf"/>
</dbReference>
<name>A0A1D3JIB2_PLAMA</name>
<dbReference type="KEGG" id="pmal:PMUG01_03018600"/>
<dbReference type="GeneID" id="39866750"/>
<evidence type="ECO:0000313" key="2">
    <source>
        <dbReference type="EMBL" id="SBT86234.1"/>
    </source>
</evidence>
<dbReference type="RefSeq" id="XP_028859405.1">
    <property type="nucleotide sequence ID" value="XM_029008816.1"/>
</dbReference>
<proteinExistence type="predicted"/>
<dbReference type="EMBL" id="LT594624">
    <property type="protein sequence ID" value="SBT86234.1"/>
    <property type="molecule type" value="Genomic_DNA"/>
</dbReference>
<sequence length="988" mass="113036">MIEFPRVMFFLLSLVLLNVSKEYNIRNIGGNNLKNLRYPDNAGDITIAHPDSLTPNEEDQLGKNVIHRHANFIQASASSRNMLHDKERHASKNLVSHEITGVVKGIIEGQPISIALGAQYSNNFESLEVLTLTASSPTFRFKVPAGKYYLRTFGAAYMTPSAIKVNVPCEKCKFVNTLYTDSIDMSPYENDPNLFIYEWELQSSAPIALEHINTIHNDDAEWTHEHDLSNELKLDGSGAAATLKEFYGIELMGLWGSEYADRLLNVIAKFPKCIQLVTYDKEERSRQRKHQKWILVQEDLGAFDMDVEIFGEGDNENYSKIVRVSKEAFEYSKKIVKNPGSNGKYYSRRLEKVLIRALLSSDYELFSTYFEQKHGVTLLDPERNYSLVERVTGYSYNDYQPWRQNIEELVELATSWDEYPQGFQKVSGLKYLGRRKNGLKHPVYPTAPAVAFPAGAQRDSLLEFMESAFVNYRDISHLVLHEIGHFIYVNLLSSELKNIWISTGQWYEEPLSPSKWATKNELGFVSAYAHDKTPGEDFAESIAAFVLNPRLLNSRSSIKYNWIKSNVFSGSFYVTNGKHKFEVLNLGNEIFYFPGRVKKIHAEVLGSPSEDKKVKINITLLSSKGKKGCAKNAYARFFSEQQTFKDVYFYTEDHSECSHNLYTEFTMNPSESRGKWVVESLTFKGENNIDRYTGLGSFMLYLYINNQDEDIEKPIPLLESVSIYPYNGVGTEDSLLRLQILVLEDKNLKIFGGTYASFASRENSSYSYSNHTYQSYDQELDVSKLNRDYFVNDISTSGFRQVSMDSCSAYTDMNVPNLKCFQVMNPVHIPKYCVGGRYYFRQFAVEDDAGNQNILNVSSNKYYADLVPSSERDRQEPVVRNVQVSSKPANNQHDGETIVNVDFSVYDDLSGVYYIYIYLRDPHGGRHASHIDRTILPKGKEYKSIKHQILLPKGSMPGTWLLEEIKAIDMCKNESRNVYTYSVFVENN</sequence>
<dbReference type="Gene3D" id="3.40.390.10">
    <property type="entry name" value="Collagenase (Catalytic Domain)"/>
    <property type="match status" value="1"/>
</dbReference>
<dbReference type="OrthoDB" id="360533at2759"/>
<keyword evidence="1" id="KW-0732">Signal</keyword>
<gene>
    <name evidence="2" type="primary">SIAP1</name>
    <name evidence="2" type="ORF">PMUG01_03018600</name>
</gene>
<feature type="signal peptide" evidence="1">
    <location>
        <begin position="1"/>
        <end position="22"/>
    </location>
</feature>
<dbReference type="OMA" id="AYAHDKT"/>
<evidence type="ECO:0000256" key="1">
    <source>
        <dbReference type="SAM" id="SignalP"/>
    </source>
</evidence>
<dbReference type="AlphaFoldDB" id="A0A1D3JIB2"/>